<accession>A0A6S6UK34</accession>
<proteinExistence type="predicted"/>
<dbReference type="Gene3D" id="3.30.310.70">
    <property type="entry name" value="TT1751-like domain"/>
    <property type="match status" value="1"/>
</dbReference>
<sequence>MMKIWKILLATLLLLPGYAGAESEPATNEENEAMTISLDSPYDFDETVQTLRSVIEAHNFRTFPDRFLEQGLIDELSVNQRQLSIRFCNFNKLYEALKMEPRLGVLLPCAITVMENEDGDVKLVTANIKAMSRLFDNDQISDLMTELQDSYEAILEEVTF</sequence>
<feature type="domain" description="DUF302" evidence="2">
    <location>
        <begin position="85"/>
        <end position="127"/>
    </location>
</feature>
<dbReference type="PANTHER" id="PTHR38342">
    <property type="entry name" value="SLR5037 PROTEIN"/>
    <property type="match status" value="1"/>
</dbReference>
<dbReference type="InterPro" id="IPR035923">
    <property type="entry name" value="TT1751-like_sf"/>
</dbReference>
<dbReference type="CDD" id="cd14797">
    <property type="entry name" value="DUF302"/>
    <property type="match status" value="1"/>
</dbReference>
<evidence type="ECO:0000259" key="2">
    <source>
        <dbReference type="Pfam" id="PF03625"/>
    </source>
</evidence>
<protein>
    <submittedName>
        <fullName evidence="3">Cytochrome c</fullName>
    </submittedName>
</protein>
<evidence type="ECO:0000256" key="1">
    <source>
        <dbReference type="SAM" id="SignalP"/>
    </source>
</evidence>
<dbReference type="EMBL" id="CACVAT010000492">
    <property type="protein sequence ID" value="CAA6829040.1"/>
    <property type="molecule type" value="Genomic_DNA"/>
</dbReference>
<dbReference type="InterPro" id="IPR005180">
    <property type="entry name" value="DUF302"/>
</dbReference>
<feature type="signal peptide" evidence="1">
    <location>
        <begin position="1"/>
        <end position="21"/>
    </location>
</feature>
<reference evidence="3" key="1">
    <citation type="submission" date="2020-01" db="EMBL/GenBank/DDBJ databases">
        <authorList>
            <person name="Meier V. D."/>
            <person name="Meier V D."/>
        </authorList>
    </citation>
    <scope>NUCLEOTIDE SEQUENCE</scope>
    <source>
        <strain evidence="3">HLG_WM_MAG_09</strain>
    </source>
</reference>
<dbReference type="Pfam" id="PF03625">
    <property type="entry name" value="DUF302"/>
    <property type="match status" value="1"/>
</dbReference>
<organism evidence="3">
    <name type="scientific">uncultured Thiotrichaceae bacterium</name>
    <dbReference type="NCBI Taxonomy" id="298394"/>
    <lineage>
        <taxon>Bacteria</taxon>
        <taxon>Pseudomonadati</taxon>
        <taxon>Pseudomonadota</taxon>
        <taxon>Gammaproteobacteria</taxon>
        <taxon>Thiotrichales</taxon>
        <taxon>Thiotrichaceae</taxon>
        <taxon>environmental samples</taxon>
    </lineage>
</organism>
<gene>
    <name evidence="3" type="ORF">HELGO_WM21247</name>
</gene>
<evidence type="ECO:0000313" key="3">
    <source>
        <dbReference type="EMBL" id="CAA6829040.1"/>
    </source>
</evidence>
<dbReference type="PANTHER" id="PTHR38342:SF1">
    <property type="entry name" value="SLR5037 PROTEIN"/>
    <property type="match status" value="1"/>
</dbReference>
<feature type="chain" id="PRO_5028012874" evidence="1">
    <location>
        <begin position="22"/>
        <end position="160"/>
    </location>
</feature>
<dbReference type="SUPFAM" id="SSF103247">
    <property type="entry name" value="TT1751-like"/>
    <property type="match status" value="1"/>
</dbReference>
<name>A0A6S6UK34_9GAMM</name>
<keyword evidence="1" id="KW-0732">Signal</keyword>
<dbReference type="AlphaFoldDB" id="A0A6S6UK34"/>